<evidence type="ECO:0000256" key="1">
    <source>
        <dbReference type="SAM" id="Phobius"/>
    </source>
</evidence>
<dbReference type="InterPro" id="IPR058058">
    <property type="entry name" value="CBU_0592-like"/>
</dbReference>
<proteinExistence type="predicted"/>
<evidence type="ECO:0000313" key="4">
    <source>
        <dbReference type="Proteomes" id="UP000612893"/>
    </source>
</evidence>
<feature type="transmembrane region" description="Helical" evidence="1">
    <location>
        <begin position="44"/>
        <end position="77"/>
    </location>
</feature>
<protein>
    <recommendedName>
        <fullName evidence="2">CBU-0592-like domain-containing protein</fullName>
    </recommendedName>
</protein>
<dbReference type="Proteomes" id="UP000612893">
    <property type="component" value="Unassembled WGS sequence"/>
</dbReference>
<gene>
    <name evidence="3" type="ORF">JF922_19015</name>
</gene>
<dbReference type="NCBIfam" id="NF047864">
    <property type="entry name" value="CBU_0592_membra"/>
    <property type="match status" value="1"/>
</dbReference>
<keyword evidence="1" id="KW-0472">Membrane</keyword>
<keyword evidence="1" id="KW-1133">Transmembrane helix</keyword>
<keyword evidence="4" id="KW-1185">Reference proteome</keyword>
<evidence type="ECO:0000259" key="2">
    <source>
        <dbReference type="Pfam" id="PF26604"/>
    </source>
</evidence>
<sequence>MQAAGVTATAGVLLLLLAFALNVAGRLERRSLAYQSMNVVGASLSCYAAVLIAFWPFVVLEGCWTAVAAVAVVVHVLSRRKPDANQVT</sequence>
<dbReference type="RefSeq" id="WP_338203875.1">
    <property type="nucleotide sequence ID" value="NZ_JAEKNR010000188.1"/>
</dbReference>
<accession>A0A934KBF4</accession>
<dbReference type="Pfam" id="PF26604">
    <property type="entry name" value="CBU_0592"/>
    <property type="match status" value="1"/>
</dbReference>
<dbReference type="AlphaFoldDB" id="A0A934KBF4"/>
<name>A0A934KBF4_9BACT</name>
<reference evidence="3" key="1">
    <citation type="submission" date="2020-10" db="EMBL/GenBank/DDBJ databases">
        <title>Ca. Dormibacterota MAGs.</title>
        <authorList>
            <person name="Montgomery K."/>
        </authorList>
    </citation>
    <scope>NUCLEOTIDE SEQUENCE [LARGE SCALE GENOMIC DNA]</scope>
    <source>
        <strain evidence="3">SC8812_S17_10</strain>
    </source>
</reference>
<keyword evidence="1" id="KW-0812">Transmembrane</keyword>
<organism evidence="3 4">
    <name type="scientific">Candidatus Nephthysia bennettiae</name>
    <dbReference type="NCBI Taxonomy" id="3127016"/>
    <lineage>
        <taxon>Bacteria</taxon>
        <taxon>Bacillati</taxon>
        <taxon>Candidatus Dormiibacterota</taxon>
        <taxon>Candidatus Dormibacteria</taxon>
        <taxon>Candidatus Dormibacterales</taxon>
        <taxon>Candidatus Dormibacteraceae</taxon>
        <taxon>Candidatus Nephthysia</taxon>
    </lineage>
</organism>
<feature type="domain" description="CBU-0592-like" evidence="2">
    <location>
        <begin position="7"/>
        <end position="77"/>
    </location>
</feature>
<evidence type="ECO:0000313" key="3">
    <source>
        <dbReference type="EMBL" id="MBJ7600151.1"/>
    </source>
</evidence>
<dbReference type="EMBL" id="JAEKNR010000188">
    <property type="protein sequence ID" value="MBJ7600151.1"/>
    <property type="molecule type" value="Genomic_DNA"/>
</dbReference>
<comment type="caution">
    <text evidence="3">The sequence shown here is derived from an EMBL/GenBank/DDBJ whole genome shotgun (WGS) entry which is preliminary data.</text>
</comment>